<evidence type="ECO:0000256" key="3">
    <source>
        <dbReference type="ARBA" id="ARBA00008982"/>
    </source>
</evidence>
<evidence type="ECO:0000256" key="7">
    <source>
        <dbReference type="ARBA" id="ARBA00022490"/>
    </source>
</evidence>
<dbReference type="EMBL" id="JACKVH010000015">
    <property type="protein sequence ID" value="MCV7380078.1"/>
    <property type="molecule type" value="Genomic_DNA"/>
</dbReference>
<dbReference type="CDD" id="cd00318">
    <property type="entry name" value="Phosphoglycerate_kinase"/>
    <property type="match status" value="1"/>
</dbReference>
<dbReference type="InterPro" id="IPR001576">
    <property type="entry name" value="Phosphoglycerate_kinase"/>
</dbReference>
<evidence type="ECO:0000313" key="20">
    <source>
        <dbReference type="Proteomes" id="UP001141650"/>
    </source>
</evidence>
<dbReference type="Proteomes" id="UP000192319">
    <property type="component" value="Unassembled WGS sequence"/>
</dbReference>
<evidence type="ECO:0000256" key="11">
    <source>
        <dbReference type="ARBA" id="ARBA00022840"/>
    </source>
</evidence>
<feature type="binding site" evidence="13">
    <location>
        <position position="165"/>
    </location>
    <ligand>
        <name>substrate</name>
    </ligand>
</feature>
<evidence type="ECO:0000313" key="19">
    <source>
        <dbReference type="Proteomes" id="UP000192319"/>
    </source>
</evidence>
<evidence type="ECO:0000256" key="1">
    <source>
        <dbReference type="ARBA" id="ARBA00000642"/>
    </source>
</evidence>
<accession>A0AA42BZK2</accession>
<sequence length="415" mass="42489">MTESSPPDLSALLAEGVSGRGVLVRSDLNVPLDDGGAITDPGRIDASVPTLRALLDAGAKVVVTAHLGRPKGGPDPNLSLAPVAAALGERLGRHVQLAGDVVGGDALARAEGLTDGDVLLLENIRFDPRETSKDDGERLSLARELAELVGPTGAFVSDGFGVVHRKQASVFDVATLLPHYAGTLVAEEIRVLQQLTSSTKRPYAVVLGGSKVSDKLGVIESLATKADSIVIGGGMCFTFLAAQGFPVGRSLLEAEMVETCRGLLDTYVDVLRLPVDIVVAERFAADAPPQTVAADAIPENLMGLDIGPGSVKRFATLLSNAETVFWNGPMGVFEFPAFAAGTKGIAEAIAAATAKGAFSVVGGGDSAAAVRALGIPEGDFSHISTGGGASLEYLEGKTLPGIEVLDRPQPTGGAA</sequence>
<evidence type="ECO:0000256" key="6">
    <source>
        <dbReference type="ARBA" id="ARBA00016471"/>
    </source>
</evidence>
<dbReference type="Gene3D" id="3.40.50.1260">
    <property type="entry name" value="Phosphoglycerate kinase, N-terminal domain"/>
    <property type="match status" value="2"/>
</dbReference>
<dbReference type="Proteomes" id="UP001141650">
    <property type="component" value="Unassembled WGS sequence"/>
</dbReference>
<proteinExistence type="inferred from homology"/>
<evidence type="ECO:0000256" key="15">
    <source>
        <dbReference type="PIRSR" id="PIRSR000724-2"/>
    </source>
</evidence>
<feature type="binding site" evidence="14">
    <location>
        <position position="43"/>
    </location>
    <ligand>
        <name>(2R)-3-phosphoglycerate</name>
        <dbReference type="ChEBI" id="CHEBI:58272"/>
    </ligand>
</feature>
<evidence type="ECO:0000256" key="16">
    <source>
        <dbReference type="RuleBase" id="RU000532"/>
    </source>
</evidence>
<dbReference type="EMBL" id="MVHD01000011">
    <property type="protein sequence ID" value="OQZ91286.1"/>
    <property type="molecule type" value="Genomic_DNA"/>
</dbReference>
<dbReference type="GO" id="GO:0006096">
    <property type="term" value="P:glycolytic process"/>
    <property type="evidence" value="ECO:0007669"/>
    <property type="project" value="UniProtKB-UniRule"/>
</dbReference>
<dbReference type="FunFam" id="3.40.50.1260:FF:000006">
    <property type="entry name" value="Phosphoglycerate kinase"/>
    <property type="match status" value="1"/>
</dbReference>
<dbReference type="PIRSF" id="PIRSF000724">
    <property type="entry name" value="Pgk"/>
    <property type="match status" value="1"/>
</dbReference>
<comment type="caution">
    <text evidence="17">The sequence shown here is derived from an EMBL/GenBank/DDBJ whole genome shotgun (WGS) entry which is preliminary data.</text>
</comment>
<dbReference type="GO" id="GO:0005524">
    <property type="term" value="F:ATP binding"/>
    <property type="evidence" value="ECO:0007669"/>
    <property type="project" value="UniProtKB-KW"/>
</dbReference>
<dbReference type="Pfam" id="PF00162">
    <property type="entry name" value="PGK"/>
    <property type="match status" value="1"/>
</dbReference>
<dbReference type="RefSeq" id="WP_083137644.1">
    <property type="nucleotide sequence ID" value="NZ_JACKVH010000015.1"/>
</dbReference>
<dbReference type="PROSITE" id="PS00111">
    <property type="entry name" value="PGLYCERATE_KINASE"/>
    <property type="match status" value="1"/>
</dbReference>
<reference evidence="17" key="2">
    <citation type="submission" date="2020-07" db="EMBL/GenBank/DDBJ databases">
        <authorList>
            <person name="Pettersson B.M.F."/>
            <person name="Behra P.R.K."/>
            <person name="Ramesh M."/>
            <person name="Das S."/>
            <person name="Dasgupta S."/>
            <person name="Kirsebom L.A."/>
        </authorList>
    </citation>
    <scope>NUCLEOTIDE SEQUENCE</scope>
    <source>
        <strain evidence="17">CCUG 55640</strain>
    </source>
</reference>
<evidence type="ECO:0000256" key="8">
    <source>
        <dbReference type="ARBA" id="ARBA00022679"/>
    </source>
</evidence>
<dbReference type="SUPFAM" id="SSF53748">
    <property type="entry name" value="Phosphoglycerate kinase"/>
    <property type="match status" value="1"/>
</dbReference>
<dbReference type="FunFam" id="3.40.50.1260:FF:000031">
    <property type="entry name" value="Phosphoglycerate kinase 1"/>
    <property type="match status" value="1"/>
</dbReference>
<dbReference type="InterPro" id="IPR036043">
    <property type="entry name" value="Phosphoglycerate_kinase_sf"/>
</dbReference>
<feature type="binding site" evidence="13 15">
    <location>
        <position position="215"/>
    </location>
    <ligand>
        <name>ATP</name>
        <dbReference type="ChEBI" id="CHEBI:30616"/>
    </ligand>
</feature>
<name>A0AA42BZK2_9MYCO</name>
<dbReference type="AlphaFoldDB" id="A0AA42BZK2"/>
<dbReference type="PANTHER" id="PTHR11406:SF23">
    <property type="entry name" value="PHOSPHOGLYCERATE KINASE 1, CHLOROPLASTIC-RELATED"/>
    <property type="match status" value="1"/>
</dbReference>
<dbReference type="EC" id="2.7.2.3" evidence="5 13"/>
<dbReference type="HAMAP" id="MF_00145">
    <property type="entry name" value="Phosphoglyc_kinase"/>
    <property type="match status" value="1"/>
</dbReference>
<protein>
    <recommendedName>
        <fullName evidence="6 13">Phosphoglycerate kinase</fullName>
        <ecNumber evidence="5 13">2.7.2.3</ecNumber>
    </recommendedName>
</protein>
<gene>
    <name evidence="13" type="primary">pgk</name>
    <name evidence="18" type="ORF">BST11_09420</name>
    <name evidence="17" type="ORF">H7K38_15635</name>
</gene>
<evidence type="ECO:0000256" key="9">
    <source>
        <dbReference type="ARBA" id="ARBA00022741"/>
    </source>
</evidence>
<reference evidence="18 19" key="1">
    <citation type="submission" date="2017-02" db="EMBL/GenBank/DDBJ databases">
        <title>The new phylogeny of genus Mycobacterium.</title>
        <authorList>
            <person name="Tortoli E."/>
            <person name="Trovato A."/>
            <person name="Cirillo D.M."/>
        </authorList>
    </citation>
    <scope>NUCLEOTIDE SEQUENCE [LARGE SCALE GENOMIC DNA]</scope>
    <source>
        <strain evidence="18 19">DSM 45230</strain>
    </source>
</reference>
<dbReference type="GO" id="GO:0006094">
    <property type="term" value="P:gluconeogenesis"/>
    <property type="evidence" value="ECO:0007669"/>
    <property type="project" value="TreeGrafter"/>
</dbReference>
<feature type="binding site" evidence="14">
    <location>
        <position position="125"/>
    </location>
    <ligand>
        <name>(2R)-3-phosphoglycerate</name>
        <dbReference type="ChEBI" id="CHEBI:58272"/>
    </ligand>
</feature>
<evidence type="ECO:0000256" key="4">
    <source>
        <dbReference type="ARBA" id="ARBA00011245"/>
    </source>
</evidence>
<dbReference type="PANTHER" id="PTHR11406">
    <property type="entry name" value="PHOSPHOGLYCERATE KINASE"/>
    <property type="match status" value="1"/>
</dbReference>
<keyword evidence="10 13" id="KW-0418">Kinase</keyword>
<keyword evidence="8 13" id="KW-0808">Transferase</keyword>
<keyword evidence="11 13" id="KW-0067">ATP-binding</keyword>
<keyword evidence="19" id="KW-1185">Reference proteome</keyword>
<dbReference type="PRINTS" id="PR00477">
    <property type="entry name" value="PHGLYCKINASE"/>
</dbReference>
<evidence type="ECO:0000313" key="17">
    <source>
        <dbReference type="EMBL" id="MCV7380078.1"/>
    </source>
</evidence>
<evidence type="ECO:0000256" key="2">
    <source>
        <dbReference type="ARBA" id="ARBA00004838"/>
    </source>
</evidence>
<feature type="binding site" evidence="14">
    <location>
        <position position="165"/>
    </location>
    <ligand>
        <name>(2R)-3-phosphoglycerate</name>
        <dbReference type="ChEBI" id="CHEBI:58272"/>
    </ligand>
</feature>
<feature type="binding site" evidence="13 15">
    <location>
        <position position="334"/>
    </location>
    <ligand>
        <name>ATP</name>
        <dbReference type="ChEBI" id="CHEBI:30616"/>
    </ligand>
</feature>
<feature type="binding site" evidence="13 14">
    <location>
        <begin position="66"/>
        <end position="69"/>
    </location>
    <ligand>
        <name>substrate</name>
    </ligand>
</feature>
<evidence type="ECO:0000256" key="13">
    <source>
        <dbReference type="HAMAP-Rule" id="MF_00145"/>
    </source>
</evidence>
<dbReference type="InterPro" id="IPR015911">
    <property type="entry name" value="Phosphoglycerate_kinase_CS"/>
</dbReference>
<evidence type="ECO:0000256" key="5">
    <source>
        <dbReference type="ARBA" id="ARBA00013061"/>
    </source>
</evidence>
<comment type="catalytic activity">
    <reaction evidence="1 13 16">
        <text>(2R)-3-phosphoglycerate + ATP = (2R)-3-phospho-glyceroyl phosphate + ADP</text>
        <dbReference type="Rhea" id="RHEA:14801"/>
        <dbReference type="ChEBI" id="CHEBI:30616"/>
        <dbReference type="ChEBI" id="CHEBI:57604"/>
        <dbReference type="ChEBI" id="CHEBI:58272"/>
        <dbReference type="ChEBI" id="CHEBI:456216"/>
        <dbReference type="EC" id="2.7.2.3"/>
    </reaction>
</comment>
<evidence type="ECO:0000256" key="10">
    <source>
        <dbReference type="ARBA" id="ARBA00022777"/>
    </source>
</evidence>
<comment type="similarity">
    <text evidence="3 13 16">Belongs to the phosphoglycerate kinase family.</text>
</comment>
<evidence type="ECO:0000256" key="12">
    <source>
        <dbReference type="ARBA" id="ARBA00023152"/>
    </source>
</evidence>
<dbReference type="InterPro" id="IPR015824">
    <property type="entry name" value="Phosphoglycerate_kinase_N"/>
</dbReference>
<evidence type="ECO:0000313" key="18">
    <source>
        <dbReference type="EMBL" id="OQZ91286.1"/>
    </source>
</evidence>
<reference evidence="17" key="3">
    <citation type="journal article" date="2022" name="BMC Genomics">
        <title>Comparative genome analysis of mycobacteria focusing on tRNA and non-coding RNA.</title>
        <authorList>
            <person name="Behra P.R.K."/>
            <person name="Pettersson B.M.F."/>
            <person name="Ramesh M."/>
            <person name="Das S."/>
            <person name="Dasgupta S."/>
            <person name="Kirsebom L.A."/>
        </authorList>
    </citation>
    <scope>NUCLEOTIDE SEQUENCE</scope>
    <source>
        <strain evidence="17">CCUG 55640</strain>
    </source>
</reference>
<dbReference type="GO" id="GO:0004618">
    <property type="term" value="F:phosphoglycerate kinase activity"/>
    <property type="evidence" value="ECO:0007669"/>
    <property type="project" value="UniProtKB-UniRule"/>
</dbReference>
<dbReference type="GO" id="GO:0043531">
    <property type="term" value="F:ADP binding"/>
    <property type="evidence" value="ECO:0007669"/>
    <property type="project" value="TreeGrafter"/>
</dbReference>
<keyword evidence="9 13" id="KW-0547">Nucleotide-binding</keyword>
<feature type="binding site" evidence="13 14">
    <location>
        <begin position="27"/>
        <end position="29"/>
    </location>
    <ligand>
        <name>substrate</name>
    </ligand>
</feature>
<comment type="pathway">
    <text evidence="2 13">Carbohydrate degradation; glycolysis; pyruvate from D-glyceraldehyde 3-phosphate: step 2/5.</text>
</comment>
<organism evidence="17 20">
    <name type="scientific">Mycobacterium alsense</name>
    <dbReference type="NCBI Taxonomy" id="324058"/>
    <lineage>
        <taxon>Bacteria</taxon>
        <taxon>Bacillati</taxon>
        <taxon>Actinomycetota</taxon>
        <taxon>Actinomycetes</taxon>
        <taxon>Mycobacteriales</taxon>
        <taxon>Mycobacteriaceae</taxon>
        <taxon>Mycobacterium</taxon>
    </lineage>
</organism>
<keyword evidence="12 13" id="KW-0324">Glycolysis</keyword>
<comment type="subcellular location">
    <subcellularLocation>
        <location evidence="13">Cytoplasm</location>
    </subcellularLocation>
</comment>
<feature type="binding site" evidence="13">
    <location>
        <position position="43"/>
    </location>
    <ligand>
        <name>substrate</name>
    </ligand>
</feature>
<dbReference type="GO" id="GO:0005829">
    <property type="term" value="C:cytosol"/>
    <property type="evidence" value="ECO:0007669"/>
    <property type="project" value="TreeGrafter"/>
</dbReference>
<feature type="binding site" evidence="13 15">
    <location>
        <begin position="363"/>
        <end position="366"/>
    </location>
    <ligand>
        <name>ATP</name>
        <dbReference type="ChEBI" id="CHEBI:30616"/>
    </ligand>
</feature>
<feature type="binding site" evidence="13">
    <location>
        <position position="303"/>
    </location>
    <ligand>
        <name>ATP</name>
        <dbReference type="ChEBI" id="CHEBI:30616"/>
    </ligand>
</feature>
<evidence type="ECO:0000256" key="14">
    <source>
        <dbReference type="PIRSR" id="PIRSR000724-1"/>
    </source>
</evidence>
<feature type="binding site" evidence="13">
    <location>
        <position position="125"/>
    </location>
    <ligand>
        <name>substrate</name>
    </ligand>
</feature>
<comment type="subunit">
    <text evidence="4 13">Monomer.</text>
</comment>
<keyword evidence="7 13" id="KW-0963">Cytoplasm</keyword>